<dbReference type="RefSeq" id="WP_103083139.1">
    <property type="nucleotide sequence ID" value="NZ_CP021850.1"/>
</dbReference>
<evidence type="ECO:0000256" key="3">
    <source>
        <dbReference type="ARBA" id="ARBA00022475"/>
    </source>
</evidence>
<protein>
    <submittedName>
        <fullName evidence="6">Uncharacterized protein</fullName>
    </submittedName>
</protein>
<reference evidence="6 7" key="1">
    <citation type="submission" date="2017-06" db="EMBL/GenBank/DDBJ databases">
        <title>Investigating the central metabolism of Clostridium thermosuccinogenes.</title>
        <authorList>
            <person name="Koendjbiharie J.G."/>
            <person name="van Kranenburg R."/>
        </authorList>
    </citation>
    <scope>NUCLEOTIDE SEQUENCE [LARGE SCALE GENOMIC DNA]</scope>
    <source>
        <strain evidence="6 7">DSM 5806</strain>
    </source>
</reference>
<keyword evidence="4" id="KW-0406">Ion transport</keyword>
<keyword evidence="5" id="KW-0472">Membrane</keyword>
<dbReference type="Gene3D" id="3.40.50.300">
    <property type="entry name" value="P-loop containing nucleotide triphosphate hydrolases"/>
    <property type="match status" value="1"/>
</dbReference>
<gene>
    <name evidence="6" type="ORF">CDQ84_18075</name>
</gene>
<dbReference type="KEGG" id="cthd:CDO33_12810"/>
<dbReference type="OrthoDB" id="9784297at2"/>
<organism evidence="6 7">
    <name type="scientific">Clostridium thermosuccinogenes</name>
    <dbReference type="NCBI Taxonomy" id="84032"/>
    <lineage>
        <taxon>Bacteria</taxon>
        <taxon>Bacillati</taxon>
        <taxon>Bacillota</taxon>
        <taxon>Clostridia</taxon>
        <taxon>Eubacteriales</taxon>
        <taxon>Clostridiaceae</taxon>
        <taxon>Clostridium</taxon>
    </lineage>
</organism>
<comment type="caution">
    <text evidence="6">The sequence shown here is derived from an EMBL/GenBank/DDBJ whole genome shotgun (WGS) entry which is preliminary data.</text>
</comment>
<dbReference type="InterPro" id="IPR027417">
    <property type="entry name" value="P-loop_NTPase"/>
</dbReference>
<evidence type="ECO:0000256" key="4">
    <source>
        <dbReference type="ARBA" id="ARBA00023065"/>
    </source>
</evidence>
<keyword evidence="3" id="KW-1003">Cell membrane</keyword>
<comment type="subcellular location">
    <subcellularLocation>
        <location evidence="1">Cell membrane</location>
        <topology evidence="1">Peripheral membrane protein</topology>
    </subcellularLocation>
</comment>
<dbReference type="GO" id="GO:0005886">
    <property type="term" value="C:plasma membrane"/>
    <property type="evidence" value="ECO:0007669"/>
    <property type="project" value="UniProtKB-SubCell"/>
</dbReference>
<dbReference type="AlphaFoldDB" id="A0A2K2F7Z6"/>
<name>A0A2K2F7Z6_9CLOT</name>
<accession>A0A2K2F7Z6</accession>
<keyword evidence="2" id="KW-0813">Transport</keyword>
<dbReference type="PANTHER" id="PTHR42771:SF2">
    <property type="entry name" value="IRON(3+)-HYDROXAMATE IMPORT ATP-BINDING PROTEIN FHUC"/>
    <property type="match status" value="1"/>
</dbReference>
<proteinExistence type="predicted"/>
<keyword evidence="7" id="KW-1185">Reference proteome</keyword>
<evidence type="ECO:0000256" key="1">
    <source>
        <dbReference type="ARBA" id="ARBA00004202"/>
    </source>
</evidence>
<dbReference type="GO" id="GO:0006811">
    <property type="term" value="P:monoatomic ion transport"/>
    <property type="evidence" value="ECO:0007669"/>
    <property type="project" value="UniProtKB-KW"/>
</dbReference>
<sequence length="129" mass="14824">MDVVPSTAKKIIESYGGKSLHEQSHGESFLSLFLNRFRGNGFYILDEPEAALSVQRQLTFVSRLHELVKNNSQFVMATHSPIILSYPNSIIYEIGECGLNIVKYEDTEQFQFMKLFVNNYPSILKRIMD</sequence>
<dbReference type="PANTHER" id="PTHR42771">
    <property type="entry name" value="IRON(3+)-HYDROXAMATE IMPORT ATP-BINDING PROTEIN FHUC"/>
    <property type="match status" value="1"/>
</dbReference>
<evidence type="ECO:0000313" key="7">
    <source>
        <dbReference type="Proteomes" id="UP000236151"/>
    </source>
</evidence>
<evidence type="ECO:0000313" key="6">
    <source>
        <dbReference type="EMBL" id="PNT94906.1"/>
    </source>
</evidence>
<dbReference type="SUPFAM" id="SSF52540">
    <property type="entry name" value="P-loop containing nucleoside triphosphate hydrolases"/>
    <property type="match status" value="1"/>
</dbReference>
<evidence type="ECO:0000256" key="2">
    <source>
        <dbReference type="ARBA" id="ARBA00022448"/>
    </source>
</evidence>
<dbReference type="InterPro" id="IPR051535">
    <property type="entry name" value="Siderophore_ABC-ATPase"/>
</dbReference>
<dbReference type="Proteomes" id="UP000236151">
    <property type="component" value="Unassembled WGS sequence"/>
</dbReference>
<dbReference type="EMBL" id="NIOJ01000084">
    <property type="protein sequence ID" value="PNT94906.1"/>
    <property type="molecule type" value="Genomic_DNA"/>
</dbReference>
<evidence type="ECO:0000256" key="5">
    <source>
        <dbReference type="ARBA" id="ARBA00023136"/>
    </source>
</evidence>